<proteinExistence type="predicted"/>
<evidence type="ECO:0000313" key="2">
    <source>
        <dbReference type="EMBL" id="ODQ69030.1"/>
    </source>
</evidence>
<accession>A0A1E3PUM7</accession>
<keyword evidence="1" id="KW-0472">Membrane</keyword>
<keyword evidence="1" id="KW-0812">Transmembrane</keyword>
<dbReference type="OrthoDB" id="4038251at2759"/>
<name>A0A1E3PUM7_LIPST</name>
<dbReference type="Pfam" id="PF17276">
    <property type="entry name" value="DUF5341"/>
    <property type="match status" value="1"/>
</dbReference>
<feature type="transmembrane region" description="Helical" evidence="1">
    <location>
        <begin position="58"/>
        <end position="79"/>
    </location>
</feature>
<dbReference type="AlphaFoldDB" id="A0A1E3PUM7"/>
<reference evidence="2 3" key="1">
    <citation type="journal article" date="2016" name="Proc. Natl. Acad. Sci. U.S.A.">
        <title>Comparative genomics of biotechnologically important yeasts.</title>
        <authorList>
            <person name="Riley R."/>
            <person name="Haridas S."/>
            <person name="Wolfe K.H."/>
            <person name="Lopes M.R."/>
            <person name="Hittinger C.T."/>
            <person name="Goeker M."/>
            <person name="Salamov A.A."/>
            <person name="Wisecaver J.H."/>
            <person name="Long T.M."/>
            <person name="Calvey C.H."/>
            <person name="Aerts A.L."/>
            <person name="Barry K.W."/>
            <person name="Choi C."/>
            <person name="Clum A."/>
            <person name="Coughlan A.Y."/>
            <person name="Deshpande S."/>
            <person name="Douglass A.P."/>
            <person name="Hanson S.J."/>
            <person name="Klenk H.-P."/>
            <person name="LaButti K.M."/>
            <person name="Lapidus A."/>
            <person name="Lindquist E.A."/>
            <person name="Lipzen A.M."/>
            <person name="Meier-Kolthoff J.P."/>
            <person name="Ohm R.A."/>
            <person name="Otillar R.P."/>
            <person name="Pangilinan J.L."/>
            <person name="Peng Y."/>
            <person name="Rokas A."/>
            <person name="Rosa C.A."/>
            <person name="Scheuner C."/>
            <person name="Sibirny A.A."/>
            <person name="Slot J.C."/>
            <person name="Stielow J.B."/>
            <person name="Sun H."/>
            <person name="Kurtzman C.P."/>
            <person name="Blackwell M."/>
            <person name="Grigoriev I.V."/>
            <person name="Jeffries T.W."/>
        </authorList>
    </citation>
    <scope>NUCLEOTIDE SEQUENCE [LARGE SCALE GENOMIC DNA]</scope>
    <source>
        <strain evidence="2 3">NRRL Y-11557</strain>
    </source>
</reference>
<dbReference type="Proteomes" id="UP000094385">
    <property type="component" value="Unassembled WGS sequence"/>
</dbReference>
<dbReference type="EMBL" id="KV454306">
    <property type="protein sequence ID" value="ODQ69030.1"/>
    <property type="molecule type" value="Genomic_DNA"/>
</dbReference>
<feature type="transmembrane region" description="Helical" evidence="1">
    <location>
        <begin position="23"/>
        <end position="46"/>
    </location>
</feature>
<sequence length="322" mass="34875">MDETTSLLSRPRYDVSKHLVKRWGFMSAGVAKTVIISAAGVSTALVVNGCKSSQWNCFASMFFATALMAFTITAVGFAGSVSPVKREKSLPLFTQNYISTYMVFGNGTNSQLEKRFANGTSLPDLFSLPNSTFSDVHRSALEALGSFKAGFLHNTTTGINTIFVGMPGLDINSYKFGGPSSYHTPDNLDIGNGTVARRSTESVSYATYNYDNGNQDLWNELTKSEDVAGNHGDAMADYVTQFPTSKYCLTFADNSGCPLNQNALHGEMYFNGYGGIDNYCNNDDDDSYNTCGSGSGWGAMATEPWDEDCWECGTIVGGHKRS</sequence>
<dbReference type="InterPro" id="IPR035237">
    <property type="entry name" value="DUF5341"/>
</dbReference>
<gene>
    <name evidence="2" type="ORF">LIPSTDRAFT_76527</name>
</gene>
<protein>
    <submittedName>
        <fullName evidence="2">Uncharacterized protein</fullName>
    </submittedName>
</protein>
<evidence type="ECO:0000256" key="1">
    <source>
        <dbReference type="SAM" id="Phobius"/>
    </source>
</evidence>
<keyword evidence="1" id="KW-1133">Transmembrane helix</keyword>
<keyword evidence="3" id="KW-1185">Reference proteome</keyword>
<organism evidence="2 3">
    <name type="scientific">Lipomyces starkeyi NRRL Y-11557</name>
    <dbReference type="NCBI Taxonomy" id="675824"/>
    <lineage>
        <taxon>Eukaryota</taxon>
        <taxon>Fungi</taxon>
        <taxon>Dikarya</taxon>
        <taxon>Ascomycota</taxon>
        <taxon>Saccharomycotina</taxon>
        <taxon>Lipomycetes</taxon>
        <taxon>Lipomycetales</taxon>
        <taxon>Lipomycetaceae</taxon>
        <taxon>Lipomyces</taxon>
    </lineage>
</organism>
<evidence type="ECO:0000313" key="3">
    <source>
        <dbReference type="Proteomes" id="UP000094385"/>
    </source>
</evidence>